<reference evidence="3 4" key="1">
    <citation type="journal article" date="2018" name="Evol. Lett.">
        <title>Horizontal gene cluster transfer increased hallucinogenic mushroom diversity.</title>
        <authorList>
            <person name="Reynolds H.T."/>
            <person name="Vijayakumar V."/>
            <person name="Gluck-Thaler E."/>
            <person name="Korotkin H.B."/>
            <person name="Matheny P.B."/>
            <person name="Slot J.C."/>
        </authorList>
    </citation>
    <scope>NUCLEOTIDE SEQUENCE [LARGE SCALE GENOMIC DNA]</scope>
    <source>
        <strain evidence="3 4">2631</strain>
    </source>
</reference>
<dbReference type="Proteomes" id="UP000283269">
    <property type="component" value="Unassembled WGS sequence"/>
</dbReference>
<evidence type="ECO:0000313" key="3">
    <source>
        <dbReference type="EMBL" id="PPQ91919.1"/>
    </source>
</evidence>
<protein>
    <submittedName>
        <fullName evidence="3">Uncharacterized protein</fullName>
    </submittedName>
</protein>
<keyword evidence="1" id="KW-0175">Coiled coil</keyword>
<feature type="compositionally biased region" description="Low complexity" evidence="2">
    <location>
        <begin position="356"/>
        <end position="368"/>
    </location>
</feature>
<sequence>MPSWWSSFLDFFRGDPSHKQFNQAKKLYAKFEASNGQDLKALNESLATFELALNNRRKTKDGVPHSDLDITLTTYASALWKRYEAKKSPSDLHKVIELDEEAYILWENTDPASRPSDYANLLFDLGNAYYSQYEANHKLSGMLEKAIEKYEKLTNETDIENRRKGLVKLGIALRTWCDDEDISQTKTAEQKATRLDSAITYLLEAVDHDDGRETTESLTRSDTTQQQALLNLAMAYYLRFQDCRRRVDLDSAIESNRKALKIITEGSGDYVYCLFDLAQQLFAKYEYEQGRRSTGEHRLGEWLDVELKANKGAKELKEAEGSLEKALKTLGVGSDVTLKTDMQKLLATVQEHIQSLSRSPSRNASSQNLAQANPVATAPLQGASPT</sequence>
<dbReference type="OrthoDB" id="3059123at2759"/>
<dbReference type="AlphaFoldDB" id="A0A409XMA3"/>
<dbReference type="STRING" id="93625.A0A409XMA3"/>
<evidence type="ECO:0000313" key="4">
    <source>
        <dbReference type="Proteomes" id="UP000283269"/>
    </source>
</evidence>
<dbReference type="InParanoid" id="A0A409XMA3"/>
<proteinExistence type="predicted"/>
<comment type="caution">
    <text evidence="3">The sequence shown here is derived from an EMBL/GenBank/DDBJ whole genome shotgun (WGS) entry which is preliminary data.</text>
</comment>
<gene>
    <name evidence="3" type="ORF">CVT25_001290</name>
</gene>
<keyword evidence="4" id="KW-1185">Reference proteome</keyword>
<evidence type="ECO:0000256" key="1">
    <source>
        <dbReference type="SAM" id="Coils"/>
    </source>
</evidence>
<accession>A0A409XMA3</accession>
<organism evidence="3 4">
    <name type="scientific">Psilocybe cyanescens</name>
    <dbReference type="NCBI Taxonomy" id="93625"/>
    <lineage>
        <taxon>Eukaryota</taxon>
        <taxon>Fungi</taxon>
        <taxon>Dikarya</taxon>
        <taxon>Basidiomycota</taxon>
        <taxon>Agaricomycotina</taxon>
        <taxon>Agaricomycetes</taxon>
        <taxon>Agaricomycetidae</taxon>
        <taxon>Agaricales</taxon>
        <taxon>Agaricineae</taxon>
        <taxon>Strophariaceae</taxon>
        <taxon>Psilocybe</taxon>
    </lineage>
</organism>
<name>A0A409XMA3_PSICY</name>
<dbReference type="Gene3D" id="1.25.40.10">
    <property type="entry name" value="Tetratricopeptide repeat domain"/>
    <property type="match status" value="1"/>
</dbReference>
<dbReference type="InterPro" id="IPR011990">
    <property type="entry name" value="TPR-like_helical_dom_sf"/>
</dbReference>
<dbReference type="EMBL" id="NHYD01001211">
    <property type="protein sequence ID" value="PPQ91919.1"/>
    <property type="molecule type" value="Genomic_DNA"/>
</dbReference>
<evidence type="ECO:0000256" key="2">
    <source>
        <dbReference type="SAM" id="MobiDB-lite"/>
    </source>
</evidence>
<feature type="region of interest" description="Disordered" evidence="2">
    <location>
        <begin position="356"/>
        <end position="386"/>
    </location>
</feature>
<feature type="coiled-coil region" evidence="1">
    <location>
        <begin position="136"/>
        <end position="163"/>
    </location>
</feature>